<dbReference type="Pfam" id="PF10615">
    <property type="entry name" value="DUF2470"/>
    <property type="match status" value="1"/>
</dbReference>
<gene>
    <name evidence="2" type="ORF">SAMN04487783_1367</name>
</gene>
<evidence type="ECO:0000313" key="2">
    <source>
        <dbReference type="EMBL" id="SFS10155.1"/>
    </source>
</evidence>
<dbReference type="Gene3D" id="3.20.180.10">
    <property type="entry name" value="PNP-oxidase-like"/>
    <property type="match status" value="1"/>
</dbReference>
<organism evidence="2 3">
    <name type="scientific">Agrococcus baldri</name>
    <dbReference type="NCBI Taxonomy" id="153730"/>
    <lineage>
        <taxon>Bacteria</taxon>
        <taxon>Bacillati</taxon>
        <taxon>Actinomycetota</taxon>
        <taxon>Actinomycetes</taxon>
        <taxon>Micrococcales</taxon>
        <taxon>Microbacteriaceae</taxon>
        <taxon>Agrococcus</taxon>
    </lineage>
</organism>
<dbReference type="InterPro" id="IPR019595">
    <property type="entry name" value="DUF2470"/>
</dbReference>
<proteinExistence type="predicted"/>
<keyword evidence="3" id="KW-1185">Reference proteome</keyword>
<reference evidence="2 3" key="1">
    <citation type="submission" date="2016-10" db="EMBL/GenBank/DDBJ databases">
        <authorList>
            <person name="Varghese N."/>
            <person name="Submissions S."/>
        </authorList>
    </citation>
    <scope>NUCLEOTIDE SEQUENCE [LARGE SCALE GENOMIC DNA]</scope>
    <source>
        <strain evidence="2 3">IAM 15147</strain>
    </source>
</reference>
<dbReference type="Proteomes" id="UP000198506">
    <property type="component" value="Unassembled WGS sequence"/>
</dbReference>
<dbReference type="AlphaFoldDB" id="A0AA94HMB9"/>
<accession>A0AA94HMB9</accession>
<name>A0AA94HMB9_9MICO</name>
<sequence length="95" mass="10419">MTFRYTDDVIEAVVHHMNGDHGDDQLAIVREHARPDAASATLVTLGADGLGFDVEVPEGPELVTERVTVAWPMPIAERADIRRAVVALMPRENTD</sequence>
<evidence type="ECO:0000313" key="3">
    <source>
        <dbReference type="Proteomes" id="UP000198506"/>
    </source>
</evidence>
<protein>
    <recommendedName>
        <fullName evidence="1">DUF2470 domain-containing protein</fullName>
    </recommendedName>
</protein>
<dbReference type="EMBL" id="FOZN01000002">
    <property type="protein sequence ID" value="SFS10155.1"/>
    <property type="molecule type" value="Genomic_DNA"/>
</dbReference>
<feature type="domain" description="DUF2470" evidence="1">
    <location>
        <begin position="13"/>
        <end position="88"/>
    </location>
</feature>
<comment type="caution">
    <text evidence="2">The sequence shown here is derived from an EMBL/GenBank/DDBJ whole genome shotgun (WGS) entry which is preliminary data.</text>
</comment>
<evidence type="ECO:0000259" key="1">
    <source>
        <dbReference type="Pfam" id="PF10615"/>
    </source>
</evidence>
<dbReference type="InterPro" id="IPR037119">
    <property type="entry name" value="Haem_oxidase_HugZ-like_sf"/>
</dbReference>
<dbReference type="RefSeq" id="WP_092917143.1">
    <property type="nucleotide sequence ID" value="NZ_FOZN01000002.1"/>
</dbReference>